<evidence type="ECO:0000313" key="1">
    <source>
        <dbReference type="EMBL" id="KAI0084021.1"/>
    </source>
</evidence>
<accession>A0ACB8TPQ6</accession>
<feature type="non-terminal residue" evidence="1">
    <location>
        <position position="509"/>
    </location>
</feature>
<name>A0ACB8TPQ6_9APHY</name>
<organism evidence="1 2">
    <name type="scientific">Irpex rosettiformis</name>
    <dbReference type="NCBI Taxonomy" id="378272"/>
    <lineage>
        <taxon>Eukaryota</taxon>
        <taxon>Fungi</taxon>
        <taxon>Dikarya</taxon>
        <taxon>Basidiomycota</taxon>
        <taxon>Agaricomycotina</taxon>
        <taxon>Agaricomycetes</taxon>
        <taxon>Polyporales</taxon>
        <taxon>Irpicaceae</taxon>
        <taxon>Irpex</taxon>
    </lineage>
</organism>
<sequence length="509" mass="57948">MTDLAVVWTALQESQGRCWISSHSNTLLNHLRTCSRVPVEVQQRADHEINKHRHRSQALTTSRSLPSFTPAPPYSELASPALSSLPRAALLPQIQDAEATLQCDSWSGNNFHHYTGFTITIRSDVVFVALEDNSSERKTSDNLFAMIKEKLRYTEQHYHVRIVSFVSDSGGESKKARRLLASERHDLIVLPCYAHQVHIIYVLIHIQTRLKPGLAPLSVIRAVLTRWTSHFLAYRRLLQLQTSIMTLLELDEAAAESQLITGSAVAKAKATEIISHLKDDRFWAAIRRMKLHLEPFAYALNIMQSDKARLDTVLLILALLYNRFDNFPRTTNSDTIVSDTICNSINTRWEASDQDVFIAAVILNPTHKIRPFRKSSWFSVPLITILMCRLYSRFFEDVAPRELLEEVADYLHDKGIYSGMKLYQDMYMQPRKDGVLPMEPPQFWSLLSSSQGPLPTALSCVAMHLFSVCPNSASCERLFSLLKRTMTPARTQLTTRNLLNIAELHAHLR</sequence>
<dbReference type="EMBL" id="MU274949">
    <property type="protein sequence ID" value="KAI0084021.1"/>
    <property type="molecule type" value="Genomic_DNA"/>
</dbReference>
<proteinExistence type="predicted"/>
<protein>
    <submittedName>
        <fullName evidence="1">Ribonuclease H-like domain-containing protein</fullName>
    </submittedName>
</protein>
<comment type="caution">
    <text evidence="1">The sequence shown here is derived from an EMBL/GenBank/DDBJ whole genome shotgun (WGS) entry which is preliminary data.</text>
</comment>
<dbReference type="Proteomes" id="UP001055072">
    <property type="component" value="Unassembled WGS sequence"/>
</dbReference>
<evidence type="ECO:0000313" key="2">
    <source>
        <dbReference type="Proteomes" id="UP001055072"/>
    </source>
</evidence>
<reference evidence="1" key="1">
    <citation type="journal article" date="2021" name="Environ. Microbiol.">
        <title>Gene family expansions and transcriptome signatures uncover fungal adaptations to wood decay.</title>
        <authorList>
            <person name="Hage H."/>
            <person name="Miyauchi S."/>
            <person name="Viragh M."/>
            <person name="Drula E."/>
            <person name="Min B."/>
            <person name="Chaduli D."/>
            <person name="Navarro D."/>
            <person name="Favel A."/>
            <person name="Norest M."/>
            <person name="Lesage-Meessen L."/>
            <person name="Balint B."/>
            <person name="Merenyi Z."/>
            <person name="de Eugenio L."/>
            <person name="Morin E."/>
            <person name="Martinez A.T."/>
            <person name="Baldrian P."/>
            <person name="Stursova M."/>
            <person name="Martinez M.J."/>
            <person name="Novotny C."/>
            <person name="Magnuson J.K."/>
            <person name="Spatafora J.W."/>
            <person name="Maurice S."/>
            <person name="Pangilinan J."/>
            <person name="Andreopoulos W."/>
            <person name="LaButti K."/>
            <person name="Hundley H."/>
            <person name="Na H."/>
            <person name="Kuo A."/>
            <person name="Barry K."/>
            <person name="Lipzen A."/>
            <person name="Henrissat B."/>
            <person name="Riley R."/>
            <person name="Ahrendt S."/>
            <person name="Nagy L.G."/>
            <person name="Grigoriev I.V."/>
            <person name="Martin F."/>
            <person name="Rosso M.N."/>
        </authorList>
    </citation>
    <scope>NUCLEOTIDE SEQUENCE</scope>
    <source>
        <strain evidence="1">CBS 384.51</strain>
    </source>
</reference>
<gene>
    <name evidence="1" type="ORF">BDY19DRAFT_874012</name>
</gene>
<keyword evidence="2" id="KW-1185">Reference proteome</keyword>